<reference evidence="7 8" key="1">
    <citation type="submission" date="2024-06" db="EMBL/GenBank/DDBJ databases">
        <title>Caproicibacterium argilliputei sp. nov, a novel caproic acid producing anaerobic bacterium isolated from pit mud.</title>
        <authorList>
            <person name="Xia S."/>
        </authorList>
    </citation>
    <scope>NUCLEOTIDE SEQUENCE [LARGE SCALE GENOMIC DNA]</scope>
    <source>
        <strain evidence="7 8">ZCY20-5</strain>
    </source>
</reference>
<reference evidence="8" key="2">
    <citation type="submission" date="2024-06" db="EMBL/GenBank/DDBJ databases">
        <title>Caproicibacterium argilliputei sp. nov, a novel caproic acid producing anaerobic bacterium isolated from pit mud.</title>
        <authorList>
            <person name="Zeng C."/>
        </authorList>
    </citation>
    <scope>NUCLEOTIDE SEQUENCE [LARGE SCALE GENOMIC DNA]</scope>
    <source>
        <strain evidence="8">ZCY20-5</strain>
    </source>
</reference>
<dbReference type="SUPFAM" id="SSF88946">
    <property type="entry name" value="Sigma2 domain of RNA polymerase sigma factors"/>
    <property type="match status" value="1"/>
</dbReference>
<dbReference type="InterPro" id="IPR013324">
    <property type="entry name" value="RNA_pol_sigma_r3/r4-like"/>
</dbReference>
<dbReference type="Pfam" id="PF04545">
    <property type="entry name" value="Sigma70_r4"/>
    <property type="match status" value="1"/>
</dbReference>
<dbReference type="Gene3D" id="1.10.1740.10">
    <property type="match status" value="1"/>
</dbReference>
<keyword evidence="3" id="KW-0238">DNA-binding</keyword>
<dbReference type="RefSeq" id="WP_275843940.1">
    <property type="nucleotide sequence ID" value="NZ_CP135996.1"/>
</dbReference>
<dbReference type="InterPro" id="IPR007630">
    <property type="entry name" value="RNA_pol_sigma70_r4"/>
</dbReference>
<dbReference type="InterPro" id="IPR007627">
    <property type="entry name" value="RNA_pol_sigma70_r2"/>
</dbReference>
<evidence type="ECO:0000313" key="7">
    <source>
        <dbReference type="EMBL" id="WOC31254.1"/>
    </source>
</evidence>
<organism evidence="7 8">
    <name type="scientific">Caproicibacterium argilliputei</name>
    <dbReference type="NCBI Taxonomy" id="3030016"/>
    <lineage>
        <taxon>Bacteria</taxon>
        <taxon>Bacillati</taxon>
        <taxon>Bacillota</taxon>
        <taxon>Clostridia</taxon>
        <taxon>Eubacteriales</taxon>
        <taxon>Oscillospiraceae</taxon>
        <taxon>Caproicibacterium</taxon>
    </lineage>
</organism>
<evidence type="ECO:0000256" key="2">
    <source>
        <dbReference type="ARBA" id="ARBA00023082"/>
    </source>
</evidence>
<dbReference type="AlphaFoldDB" id="A0AA97D7U3"/>
<dbReference type="GO" id="GO:0003899">
    <property type="term" value="F:DNA-directed RNA polymerase activity"/>
    <property type="evidence" value="ECO:0007669"/>
    <property type="project" value="InterPro"/>
</dbReference>
<evidence type="ECO:0000256" key="3">
    <source>
        <dbReference type="ARBA" id="ARBA00023125"/>
    </source>
</evidence>
<keyword evidence="1" id="KW-0805">Transcription regulation</keyword>
<evidence type="ECO:0000256" key="1">
    <source>
        <dbReference type="ARBA" id="ARBA00023015"/>
    </source>
</evidence>
<keyword evidence="2" id="KW-0731">Sigma factor</keyword>
<dbReference type="PANTHER" id="PTHR30385">
    <property type="entry name" value="SIGMA FACTOR F FLAGELLAR"/>
    <property type="match status" value="1"/>
</dbReference>
<dbReference type="NCBIfam" id="TIGR02937">
    <property type="entry name" value="sigma70-ECF"/>
    <property type="match status" value="1"/>
</dbReference>
<evidence type="ECO:0000313" key="8">
    <source>
        <dbReference type="Proteomes" id="UP001300604"/>
    </source>
</evidence>
<dbReference type="Gene3D" id="1.20.140.160">
    <property type="match status" value="1"/>
</dbReference>
<dbReference type="KEGG" id="carl:PXC00_08445"/>
<dbReference type="Proteomes" id="UP001300604">
    <property type="component" value="Chromosome"/>
</dbReference>
<dbReference type="InterPro" id="IPR014284">
    <property type="entry name" value="RNA_pol_sigma-70_dom"/>
</dbReference>
<feature type="domain" description="RNA polymerase sigma-70 region 2" evidence="5">
    <location>
        <begin position="35"/>
        <end position="107"/>
    </location>
</feature>
<sequence length="268" mass="30796">MNNLAEANLYADAADPVELMRRYKQTGDLEIRNQLVMHYLGSVKKTVMSMRSILPPNMQYEDFINQGVLALIDCIDKFDPSRGASFDTYIFKRLRGSVLSYMRKQSWLPYRVRAARRTILHEQEVLTAELGREPTQAELCGKLDMRPEDYDRYVAEIANAEMYSFEDLLENASQLINRSSAEESEGTSPEAQVMHDELCRVLQQAIDELPKREREVITLCYYENLNLREIGEVLGVSQQRASCARTSGLAKLSRKLSDYLNERESKSC</sequence>
<dbReference type="SUPFAM" id="SSF88659">
    <property type="entry name" value="Sigma3 and sigma4 domains of RNA polymerase sigma factors"/>
    <property type="match status" value="2"/>
</dbReference>
<dbReference type="GO" id="GO:0003677">
    <property type="term" value="F:DNA binding"/>
    <property type="evidence" value="ECO:0007669"/>
    <property type="project" value="UniProtKB-KW"/>
</dbReference>
<keyword evidence="4" id="KW-0804">Transcription</keyword>
<name>A0AA97D7U3_9FIRM</name>
<dbReference type="EMBL" id="CP135996">
    <property type="protein sequence ID" value="WOC31254.1"/>
    <property type="molecule type" value="Genomic_DNA"/>
</dbReference>
<evidence type="ECO:0000259" key="6">
    <source>
        <dbReference type="Pfam" id="PF04545"/>
    </source>
</evidence>
<dbReference type="PIRSF" id="PIRSF000770">
    <property type="entry name" value="RNA_pol_sigma-SigE/K"/>
    <property type="match status" value="1"/>
</dbReference>
<dbReference type="InterPro" id="IPR013325">
    <property type="entry name" value="RNA_pol_sigma_r2"/>
</dbReference>
<feature type="domain" description="RNA polymerase sigma-70 region 4" evidence="6">
    <location>
        <begin position="205"/>
        <end position="252"/>
    </location>
</feature>
<dbReference type="InterPro" id="IPR000943">
    <property type="entry name" value="RNA_pol_sigma70"/>
</dbReference>
<dbReference type="Pfam" id="PF04542">
    <property type="entry name" value="Sigma70_r2"/>
    <property type="match status" value="1"/>
</dbReference>
<evidence type="ECO:0000259" key="5">
    <source>
        <dbReference type="Pfam" id="PF04542"/>
    </source>
</evidence>
<protein>
    <submittedName>
        <fullName evidence="7">FliA/WhiG family RNA polymerase sigma factor</fullName>
    </submittedName>
</protein>
<dbReference type="GO" id="GO:0016987">
    <property type="term" value="F:sigma factor activity"/>
    <property type="evidence" value="ECO:0007669"/>
    <property type="project" value="UniProtKB-KW"/>
</dbReference>
<dbReference type="CDD" id="cd06171">
    <property type="entry name" value="Sigma70_r4"/>
    <property type="match status" value="1"/>
</dbReference>
<dbReference type="PANTHER" id="PTHR30385:SF7">
    <property type="entry name" value="RNA POLYMERASE SIGMA FACTOR FLIA"/>
    <property type="match status" value="1"/>
</dbReference>
<accession>A0AA97D7U3</accession>
<evidence type="ECO:0000256" key="4">
    <source>
        <dbReference type="ARBA" id="ARBA00023163"/>
    </source>
</evidence>
<dbReference type="GO" id="GO:0006352">
    <property type="term" value="P:DNA-templated transcription initiation"/>
    <property type="evidence" value="ECO:0007669"/>
    <property type="project" value="InterPro"/>
</dbReference>
<dbReference type="PRINTS" id="PR00046">
    <property type="entry name" value="SIGMA70FCT"/>
</dbReference>
<gene>
    <name evidence="7" type="ORF">PXC00_08445</name>
</gene>
<dbReference type="InterPro" id="IPR012845">
    <property type="entry name" value="RNA_pol_sigma_FliA_WhiG"/>
</dbReference>
<dbReference type="NCBIfam" id="TIGR02479">
    <property type="entry name" value="FliA_WhiG"/>
    <property type="match status" value="1"/>
</dbReference>
<proteinExistence type="predicted"/>
<reference evidence="8" key="3">
    <citation type="submission" date="2024-06" db="EMBL/GenBank/DDBJ databases">
        <authorList>
            <person name="Zeng C."/>
        </authorList>
    </citation>
    <scope>NUCLEOTIDE SEQUENCE [LARGE SCALE GENOMIC DNA]</scope>
    <source>
        <strain evidence="8">ZCY20-5</strain>
    </source>
</reference>
<keyword evidence="8" id="KW-1185">Reference proteome</keyword>